<dbReference type="InterPro" id="IPR024047">
    <property type="entry name" value="MM3350-like_sf"/>
</dbReference>
<dbReference type="SUPFAM" id="SSF159941">
    <property type="entry name" value="MM3350-like"/>
    <property type="match status" value="1"/>
</dbReference>
<reference evidence="2 3" key="1">
    <citation type="submission" date="2018-04" db="EMBL/GenBank/DDBJ databases">
        <title>Pelagivirga bohaiensis gen. nov., sp. nov., a bacterium isolated from the Bohai Sea.</title>
        <authorList>
            <person name="Ji X."/>
        </authorList>
    </citation>
    <scope>NUCLEOTIDE SEQUENCE [LARGE SCALE GENOMIC DNA]</scope>
    <source>
        <strain evidence="2 3">BH-SD19</strain>
    </source>
</reference>
<name>A0A2T7G2D7_9RHOB</name>
<feature type="non-terminal residue" evidence="2">
    <location>
        <position position="45"/>
    </location>
</feature>
<proteinExistence type="predicted"/>
<evidence type="ECO:0000313" key="2">
    <source>
        <dbReference type="EMBL" id="PVA08592.1"/>
    </source>
</evidence>
<organism evidence="2 3">
    <name type="scientific">Pelagivirga sediminicola</name>
    <dbReference type="NCBI Taxonomy" id="2170575"/>
    <lineage>
        <taxon>Bacteria</taxon>
        <taxon>Pseudomonadati</taxon>
        <taxon>Pseudomonadota</taxon>
        <taxon>Alphaproteobacteria</taxon>
        <taxon>Rhodobacterales</taxon>
        <taxon>Paracoccaceae</taxon>
        <taxon>Pelagivirga</taxon>
    </lineage>
</organism>
<dbReference type="Pfam" id="PF07929">
    <property type="entry name" value="PRiA4_ORF3"/>
    <property type="match status" value="1"/>
</dbReference>
<sequence>MTLVARLKVTLSDVEPQVLRRFDVPLKIKLNRLHDVIQAAMGWTD</sequence>
<accession>A0A2T7G2D7</accession>
<dbReference type="AlphaFoldDB" id="A0A2T7G2D7"/>
<dbReference type="InterPro" id="IPR012912">
    <property type="entry name" value="Plasmid_pRiA4b_Orf3-like"/>
</dbReference>
<comment type="caution">
    <text evidence="2">The sequence shown here is derived from an EMBL/GenBank/DDBJ whole genome shotgun (WGS) entry which is preliminary data.</text>
</comment>
<dbReference type="Gene3D" id="3.10.290.30">
    <property type="entry name" value="MM3350-like"/>
    <property type="match status" value="1"/>
</dbReference>
<gene>
    <name evidence="2" type="ORF">DC366_18490</name>
</gene>
<feature type="domain" description="Plasmid pRiA4b Orf3-like" evidence="1">
    <location>
        <begin position="5"/>
        <end position="45"/>
    </location>
</feature>
<dbReference type="Proteomes" id="UP000244446">
    <property type="component" value="Unassembled WGS sequence"/>
</dbReference>
<evidence type="ECO:0000313" key="3">
    <source>
        <dbReference type="Proteomes" id="UP000244446"/>
    </source>
</evidence>
<protein>
    <submittedName>
        <fullName evidence="2">Plasmid pRiA4b ORF-3 family protein</fullName>
    </submittedName>
</protein>
<dbReference type="EMBL" id="QCYH01000025">
    <property type="protein sequence ID" value="PVA08592.1"/>
    <property type="molecule type" value="Genomic_DNA"/>
</dbReference>
<keyword evidence="3" id="KW-1185">Reference proteome</keyword>
<evidence type="ECO:0000259" key="1">
    <source>
        <dbReference type="Pfam" id="PF07929"/>
    </source>
</evidence>